<keyword evidence="1" id="KW-0732">Signal</keyword>
<evidence type="ECO:0008006" key="4">
    <source>
        <dbReference type="Google" id="ProtNLM"/>
    </source>
</evidence>
<evidence type="ECO:0000256" key="1">
    <source>
        <dbReference type="SAM" id="SignalP"/>
    </source>
</evidence>
<feature type="signal peptide" evidence="1">
    <location>
        <begin position="1"/>
        <end position="24"/>
    </location>
</feature>
<dbReference type="Proteomes" id="UP000193978">
    <property type="component" value="Chromosome"/>
</dbReference>
<accession>A0A1W6N028</accession>
<gene>
    <name evidence="2" type="ORF">B1812_21220</name>
</gene>
<dbReference type="RefSeq" id="WP_085773336.1">
    <property type="nucleotide sequence ID" value="NZ_AP027149.1"/>
</dbReference>
<proteinExistence type="predicted"/>
<evidence type="ECO:0000313" key="2">
    <source>
        <dbReference type="EMBL" id="ARN83180.1"/>
    </source>
</evidence>
<dbReference type="KEGG" id="mbry:B1812_21220"/>
<protein>
    <recommendedName>
        <fullName evidence="4">PEP-CTERM sorting domain-containing protein</fullName>
    </recommendedName>
</protein>
<dbReference type="EMBL" id="CP019948">
    <property type="protein sequence ID" value="ARN83180.1"/>
    <property type="molecule type" value="Genomic_DNA"/>
</dbReference>
<keyword evidence="3" id="KW-1185">Reference proteome</keyword>
<feature type="chain" id="PRO_5012235891" description="PEP-CTERM sorting domain-containing protein" evidence="1">
    <location>
        <begin position="25"/>
        <end position="233"/>
    </location>
</feature>
<name>A0A1W6N028_9HYPH</name>
<evidence type="ECO:0000313" key="3">
    <source>
        <dbReference type="Proteomes" id="UP000193978"/>
    </source>
</evidence>
<organism evidence="2 3">
    <name type="scientific">Methylocystis bryophila</name>
    <dbReference type="NCBI Taxonomy" id="655015"/>
    <lineage>
        <taxon>Bacteria</taxon>
        <taxon>Pseudomonadati</taxon>
        <taxon>Pseudomonadota</taxon>
        <taxon>Alphaproteobacteria</taxon>
        <taxon>Hyphomicrobiales</taxon>
        <taxon>Methylocystaceae</taxon>
        <taxon>Methylocystis</taxon>
    </lineage>
</organism>
<reference evidence="2 3" key="1">
    <citation type="submission" date="2017-02" db="EMBL/GenBank/DDBJ databases">
        <authorList>
            <person name="Peterson S.W."/>
        </authorList>
    </citation>
    <scope>NUCLEOTIDE SEQUENCE [LARGE SCALE GENOMIC DNA]</scope>
    <source>
        <strain evidence="2 3">S285</strain>
    </source>
</reference>
<dbReference type="AlphaFoldDB" id="A0A1W6N028"/>
<sequence>MKKHFYVLATASAFALGGATAANAIVVDLTAATDFSGTFVATSSSTLVEIGGPAGVTGVQQQDKLFDHFAFTAGDLIQFTFNHVGTQDFHTITIDNPTFSTVGGSVGYTVSVTSPLAVLDSVSGAVVQTQGSVHVLTTLTPNVGAAGPLDFNVTAPPPVYTGTTVANFAPGTTSVGVVDTLTPGLGGSTVSAVSNSFVETLASPGPVPGAGLGGMVALLGLGLLARARGLAAR</sequence>